<dbReference type="CDD" id="cd05930">
    <property type="entry name" value="A_NRPS"/>
    <property type="match status" value="1"/>
</dbReference>
<gene>
    <name evidence="3" type="ORF">SAMN05421684_5382</name>
</gene>
<dbReference type="InterPro" id="IPR020845">
    <property type="entry name" value="AMP-binding_CS"/>
</dbReference>
<dbReference type="SUPFAM" id="SSF56801">
    <property type="entry name" value="Acetyl-CoA synthetase-like"/>
    <property type="match status" value="1"/>
</dbReference>
<dbReference type="Gene3D" id="3.30.300.30">
    <property type="match status" value="1"/>
</dbReference>
<sequence length="476" mass="50369">MRDLSGHLAAQLAADRAAPAAVGDVTLTYQGLADRVDALAGSLEGHVTAGDVVALDIRSPVLGLVASLATDRLGAAYLPLDTAAPAGRQRWVVENAAARVVVHQTGPLALEPRPVTATRPAWPLTDPGYVIYTSGTTGRPKGVHVPKRSLVERLDGLLQLPGLRRGGSILAMSPLSFDMSVVELHLPLAAGGTMVTVDPAARRDVDVFDRAVREHRPDVVQATPSFFRLMIASGWRGNPDVALWCGGEALTDELANALHERCGTLWNMYGPTEATVWASACRLAPGQPISLGTDLPGTAVELVDQRGRVLTAAGAEGEIRISGAGIADGYLDATPTETARFAHTATSRTYLTGDRARRADDGSLTFVGRLDNQVKVRGHRVELGEVESTLESHPAVTEAVVVLVDQGDPDTTHLSAAVVTRGGVRVRDLRAWLAERLPAPMLPSTFQVATALPRTSAGKLDRVMISKRLSAGERLS</sequence>
<evidence type="ECO:0000313" key="3">
    <source>
        <dbReference type="EMBL" id="SDZ46923.1"/>
    </source>
</evidence>
<dbReference type="InterPro" id="IPR000873">
    <property type="entry name" value="AMP-dep_synth/lig_dom"/>
</dbReference>
<dbReference type="PROSITE" id="PS00455">
    <property type="entry name" value="AMP_BINDING"/>
    <property type="match status" value="1"/>
</dbReference>
<dbReference type="Proteomes" id="UP000199632">
    <property type="component" value="Unassembled WGS sequence"/>
</dbReference>
<dbReference type="GO" id="GO:0005737">
    <property type="term" value="C:cytoplasm"/>
    <property type="evidence" value="ECO:0007669"/>
    <property type="project" value="TreeGrafter"/>
</dbReference>
<dbReference type="STRING" id="137265.SAMN05421684_5382"/>
<dbReference type="InterPro" id="IPR042099">
    <property type="entry name" value="ANL_N_sf"/>
</dbReference>
<evidence type="ECO:0000259" key="1">
    <source>
        <dbReference type="Pfam" id="PF00501"/>
    </source>
</evidence>
<dbReference type="InterPro" id="IPR045851">
    <property type="entry name" value="AMP-bd_C_sf"/>
</dbReference>
<dbReference type="InterPro" id="IPR025110">
    <property type="entry name" value="AMP-bd_C"/>
</dbReference>
<evidence type="ECO:0000259" key="2">
    <source>
        <dbReference type="Pfam" id="PF13193"/>
    </source>
</evidence>
<accession>A0A1H3T9B7</accession>
<dbReference type="Gene3D" id="3.40.50.12780">
    <property type="entry name" value="N-terminal domain of ligase-like"/>
    <property type="match status" value="1"/>
</dbReference>
<dbReference type="RefSeq" id="WP_090798729.1">
    <property type="nucleotide sequence ID" value="NZ_BOND01000003.1"/>
</dbReference>
<dbReference type="EMBL" id="FNQB01000003">
    <property type="protein sequence ID" value="SDZ46923.1"/>
    <property type="molecule type" value="Genomic_DNA"/>
</dbReference>
<organism evidence="3 4">
    <name type="scientific">Asanoa ishikariensis</name>
    <dbReference type="NCBI Taxonomy" id="137265"/>
    <lineage>
        <taxon>Bacteria</taxon>
        <taxon>Bacillati</taxon>
        <taxon>Actinomycetota</taxon>
        <taxon>Actinomycetes</taxon>
        <taxon>Micromonosporales</taxon>
        <taxon>Micromonosporaceae</taxon>
        <taxon>Asanoa</taxon>
    </lineage>
</organism>
<dbReference type="GO" id="GO:0031177">
    <property type="term" value="F:phosphopantetheine binding"/>
    <property type="evidence" value="ECO:0007669"/>
    <property type="project" value="TreeGrafter"/>
</dbReference>
<dbReference type="GO" id="GO:0043041">
    <property type="term" value="P:amino acid activation for nonribosomal peptide biosynthetic process"/>
    <property type="evidence" value="ECO:0007669"/>
    <property type="project" value="TreeGrafter"/>
</dbReference>
<dbReference type="Pfam" id="PF13193">
    <property type="entry name" value="AMP-binding_C"/>
    <property type="match status" value="1"/>
</dbReference>
<evidence type="ECO:0000313" key="4">
    <source>
        <dbReference type="Proteomes" id="UP000199632"/>
    </source>
</evidence>
<keyword evidence="4" id="KW-1185">Reference proteome</keyword>
<feature type="domain" description="AMP-binding enzyme C-terminal" evidence="2">
    <location>
        <begin position="385"/>
        <end position="459"/>
    </location>
</feature>
<dbReference type="Pfam" id="PF00501">
    <property type="entry name" value="AMP-binding"/>
    <property type="match status" value="1"/>
</dbReference>
<dbReference type="PANTHER" id="PTHR45527">
    <property type="entry name" value="NONRIBOSOMAL PEPTIDE SYNTHETASE"/>
    <property type="match status" value="1"/>
</dbReference>
<name>A0A1H3T9B7_9ACTN</name>
<dbReference type="OrthoDB" id="4477213at2"/>
<dbReference type="PANTHER" id="PTHR45527:SF1">
    <property type="entry name" value="FATTY ACID SYNTHASE"/>
    <property type="match status" value="1"/>
</dbReference>
<dbReference type="GO" id="GO:0044550">
    <property type="term" value="P:secondary metabolite biosynthetic process"/>
    <property type="evidence" value="ECO:0007669"/>
    <property type="project" value="TreeGrafter"/>
</dbReference>
<dbReference type="AlphaFoldDB" id="A0A1H3T9B7"/>
<protein>
    <submittedName>
        <fullName evidence="3">Polyketide synthase PksJ</fullName>
    </submittedName>
</protein>
<feature type="domain" description="AMP-dependent synthetase/ligase" evidence="1">
    <location>
        <begin position="14"/>
        <end position="331"/>
    </location>
</feature>
<proteinExistence type="predicted"/>
<reference evidence="4" key="1">
    <citation type="submission" date="2016-10" db="EMBL/GenBank/DDBJ databases">
        <authorList>
            <person name="Varghese N."/>
            <person name="Submissions S."/>
        </authorList>
    </citation>
    <scope>NUCLEOTIDE SEQUENCE [LARGE SCALE GENOMIC DNA]</scope>
    <source>
        <strain evidence="4">DSM 44718</strain>
    </source>
</reference>